<reference evidence="1 2" key="1">
    <citation type="submission" date="2018-10" db="EMBL/GenBank/DDBJ databases">
        <title>Genomic Encyclopedia of Archaeal and Bacterial Type Strains, Phase II (KMG-II): from individual species to whole genera.</title>
        <authorList>
            <person name="Goeker M."/>
        </authorList>
    </citation>
    <scope>NUCLEOTIDE SEQUENCE [LARGE SCALE GENOMIC DNA]</scope>
    <source>
        <strain evidence="1 2">DSM 11927</strain>
    </source>
</reference>
<organism evidence="1 2">
    <name type="scientific">Haloarcula quadrata</name>
    <dbReference type="NCBI Taxonomy" id="182779"/>
    <lineage>
        <taxon>Archaea</taxon>
        <taxon>Methanobacteriati</taxon>
        <taxon>Methanobacteriota</taxon>
        <taxon>Stenosarchaea group</taxon>
        <taxon>Halobacteria</taxon>
        <taxon>Halobacteriales</taxon>
        <taxon>Haloarculaceae</taxon>
        <taxon>Haloarcula</taxon>
    </lineage>
</organism>
<evidence type="ECO:0008006" key="3">
    <source>
        <dbReference type="Google" id="ProtNLM"/>
    </source>
</evidence>
<comment type="caution">
    <text evidence="1">The sequence shown here is derived from an EMBL/GenBank/DDBJ whole genome shotgun (WGS) entry which is preliminary data.</text>
</comment>
<dbReference type="InterPro" id="IPR055983">
    <property type="entry name" value="DUF7561"/>
</dbReference>
<sequence length="107" mass="11783">MVPIGRQKYTESYSAELFEGASYLEMYTVHKIRIMASRACDGCDTNVSIAGGIANIWSQESRPTEGIVLELGDDTEHFLCYDCIDRLPDDRDVTAADVAALSAQTDN</sequence>
<evidence type="ECO:0000313" key="2">
    <source>
        <dbReference type="Proteomes" id="UP000268233"/>
    </source>
</evidence>
<dbReference type="EMBL" id="RBWW01000001">
    <property type="protein sequence ID" value="RKS80993.1"/>
    <property type="molecule type" value="Genomic_DNA"/>
</dbReference>
<protein>
    <recommendedName>
        <fullName evidence="3">Small CPxCG-related zinc finger protein</fullName>
    </recommendedName>
</protein>
<dbReference type="Proteomes" id="UP000268233">
    <property type="component" value="Unassembled WGS sequence"/>
</dbReference>
<evidence type="ECO:0000313" key="1">
    <source>
        <dbReference type="EMBL" id="RKS80993.1"/>
    </source>
</evidence>
<dbReference type="AlphaFoldDB" id="A0A495R161"/>
<name>A0A495R161_9EURY</name>
<keyword evidence="2" id="KW-1185">Reference proteome</keyword>
<gene>
    <name evidence="1" type="ORF">BDK61_0262</name>
</gene>
<dbReference type="Pfam" id="PF24442">
    <property type="entry name" value="DUF7561"/>
    <property type="match status" value="1"/>
</dbReference>
<accession>A0A495R161</accession>
<proteinExistence type="predicted"/>